<evidence type="ECO:0000256" key="2">
    <source>
        <dbReference type="ARBA" id="ARBA00022803"/>
    </source>
</evidence>
<protein>
    <submittedName>
        <fullName evidence="5">Tetratricopeptide repeat protein</fullName>
    </submittedName>
</protein>
<dbReference type="SMART" id="SM00028">
    <property type="entry name" value="TPR"/>
    <property type="match status" value="4"/>
</dbReference>
<dbReference type="Pfam" id="PF13181">
    <property type="entry name" value="TPR_8"/>
    <property type="match status" value="1"/>
</dbReference>
<gene>
    <name evidence="5" type="ORF">C8D91_1771</name>
</gene>
<keyword evidence="6" id="KW-1185">Reference proteome</keyword>
<dbReference type="Proteomes" id="UP000295724">
    <property type="component" value="Unassembled WGS sequence"/>
</dbReference>
<dbReference type="Gene3D" id="1.25.40.10">
    <property type="entry name" value="Tetratricopeptide repeat domain"/>
    <property type="match status" value="2"/>
</dbReference>
<sequence length="424" mass="48042">MMKIINVLLLCLFAGVLSAGALKTDNPVRKPAGQVGLMSEPQSKKITRYSEMLADEKYAEAKSGLTAMLAKLNERDAYVQGIIYQLLGHIDSLSGNYAGAASNFKKAIDFDSLPNTTHFQMMLQHAQLLMLNDDHRGGLKSLQAYMNIVDEIPDSAFAIKANAHVQLEQYREAKDAIKQAIQLSDKPKETWYQLLLAIHSELSEYTDMADVLRILISLSPNKKVYWMQLHSVLFTLKEDKQSLAVWELAYRKNLFDKESDYLQLFKLYSYNDVPYKAAETLQKALDDKKVESNFKHWKQVGAVWYEARELRKALAAYEKASSFASDGDMDLTRSYLYLDLEEWNNAVDSLNNALQKGGLDDTKTGNAWLMLGMSQASLKNYARARTAFQNAIKYEKSRNNAQQWLSHLTTLEKKAEVAQETSSP</sequence>
<dbReference type="AlphaFoldDB" id="A0A4R6XTL7"/>
<keyword evidence="4" id="KW-0732">Signal</keyword>
<name>A0A4R6XTL7_9GAMM</name>
<keyword evidence="2 3" id="KW-0802">TPR repeat</keyword>
<keyword evidence="1" id="KW-0677">Repeat</keyword>
<dbReference type="InterPro" id="IPR011990">
    <property type="entry name" value="TPR-like_helical_dom_sf"/>
</dbReference>
<dbReference type="PANTHER" id="PTHR44186">
    <property type="match status" value="1"/>
</dbReference>
<comment type="caution">
    <text evidence="5">The sequence shown here is derived from an EMBL/GenBank/DDBJ whole genome shotgun (WGS) entry which is preliminary data.</text>
</comment>
<evidence type="ECO:0000256" key="4">
    <source>
        <dbReference type="SAM" id="SignalP"/>
    </source>
</evidence>
<dbReference type="EMBL" id="SNZB01000003">
    <property type="protein sequence ID" value="TDR20793.1"/>
    <property type="molecule type" value="Genomic_DNA"/>
</dbReference>
<feature type="repeat" description="TPR" evidence="3">
    <location>
        <begin position="365"/>
        <end position="398"/>
    </location>
</feature>
<organism evidence="5 6">
    <name type="scientific">Marinicella litoralis</name>
    <dbReference type="NCBI Taxonomy" id="644220"/>
    <lineage>
        <taxon>Bacteria</taxon>
        <taxon>Pseudomonadati</taxon>
        <taxon>Pseudomonadota</taxon>
        <taxon>Gammaproteobacteria</taxon>
        <taxon>Lysobacterales</taxon>
        <taxon>Marinicellaceae</taxon>
        <taxon>Marinicella</taxon>
    </lineage>
</organism>
<evidence type="ECO:0000256" key="1">
    <source>
        <dbReference type="ARBA" id="ARBA00022737"/>
    </source>
</evidence>
<dbReference type="InterPro" id="IPR019734">
    <property type="entry name" value="TPR_rpt"/>
</dbReference>
<dbReference type="SUPFAM" id="SSF48452">
    <property type="entry name" value="TPR-like"/>
    <property type="match status" value="1"/>
</dbReference>
<evidence type="ECO:0000313" key="6">
    <source>
        <dbReference type="Proteomes" id="UP000295724"/>
    </source>
</evidence>
<dbReference type="OrthoDB" id="5829198at2"/>
<evidence type="ECO:0000313" key="5">
    <source>
        <dbReference type="EMBL" id="TDR20793.1"/>
    </source>
</evidence>
<evidence type="ECO:0000256" key="3">
    <source>
        <dbReference type="PROSITE-ProRule" id="PRU00339"/>
    </source>
</evidence>
<accession>A0A4R6XTL7</accession>
<dbReference type="PANTHER" id="PTHR44186:SF1">
    <property type="entry name" value="BARDET-BIEDL SYNDROME 4 PROTEIN"/>
    <property type="match status" value="1"/>
</dbReference>
<dbReference type="PROSITE" id="PS50005">
    <property type="entry name" value="TPR"/>
    <property type="match status" value="1"/>
</dbReference>
<dbReference type="Pfam" id="PF13432">
    <property type="entry name" value="TPR_16"/>
    <property type="match status" value="1"/>
</dbReference>
<feature type="chain" id="PRO_5020973162" evidence="4">
    <location>
        <begin position="20"/>
        <end position="424"/>
    </location>
</feature>
<reference evidence="5 6" key="1">
    <citation type="submission" date="2019-03" db="EMBL/GenBank/DDBJ databases">
        <title>Genomic Encyclopedia of Type Strains, Phase IV (KMG-IV): sequencing the most valuable type-strain genomes for metagenomic binning, comparative biology and taxonomic classification.</title>
        <authorList>
            <person name="Goeker M."/>
        </authorList>
    </citation>
    <scope>NUCLEOTIDE SEQUENCE [LARGE SCALE GENOMIC DNA]</scope>
    <source>
        <strain evidence="5 6">DSM 25488</strain>
    </source>
</reference>
<feature type="signal peptide" evidence="4">
    <location>
        <begin position="1"/>
        <end position="19"/>
    </location>
</feature>
<proteinExistence type="predicted"/>